<protein>
    <submittedName>
        <fullName evidence="5">OmpA family protein</fullName>
    </submittedName>
</protein>
<feature type="chain" id="PRO_5018743308" evidence="3">
    <location>
        <begin position="25"/>
        <end position="390"/>
    </location>
</feature>
<reference evidence="5 6" key="1">
    <citation type="submission" date="2017-01" db="EMBL/GenBank/DDBJ databases">
        <title>The cable genome- insights into the physiology and evolution of filamentous bacteria capable of sulfide oxidation via long distance electron transfer.</title>
        <authorList>
            <person name="Schreiber L."/>
            <person name="Bjerg J.T."/>
            <person name="Boggild A."/>
            <person name="Van De Vossenberg J."/>
            <person name="Meysman F."/>
            <person name="Nielsen L.P."/>
            <person name="Schramm A."/>
            <person name="Kjeldsen K.U."/>
        </authorList>
    </citation>
    <scope>NUCLEOTIDE SEQUENCE [LARGE SCALE GENOMIC DNA]</scope>
    <source>
        <strain evidence="5">MCF</strain>
    </source>
</reference>
<evidence type="ECO:0000256" key="3">
    <source>
        <dbReference type="SAM" id="SignalP"/>
    </source>
</evidence>
<dbReference type="AlphaFoldDB" id="A0A3S3R6U1"/>
<dbReference type="SUPFAM" id="SSF48452">
    <property type="entry name" value="TPR-like"/>
    <property type="match status" value="1"/>
</dbReference>
<accession>A0A3S3R6U1</accession>
<dbReference type="Gene3D" id="3.30.1330.60">
    <property type="entry name" value="OmpA-like domain"/>
    <property type="match status" value="1"/>
</dbReference>
<evidence type="ECO:0000313" key="5">
    <source>
        <dbReference type="EMBL" id="RWX45725.1"/>
    </source>
</evidence>
<evidence type="ECO:0000259" key="4">
    <source>
        <dbReference type="PROSITE" id="PS51123"/>
    </source>
</evidence>
<comment type="caution">
    <text evidence="5">The sequence shown here is derived from an EMBL/GenBank/DDBJ whole genome shotgun (WGS) entry which is preliminary data.</text>
</comment>
<gene>
    <name evidence="5" type="ORF">H206_00692</name>
</gene>
<feature type="compositionally biased region" description="Basic and acidic residues" evidence="2">
    <location>
        <begin position="353"/>
        <end position="368"/>
    </location>
</feature>
<evidence type="ECO:0000256" key="2">
    <source>
        <dbReference type="SAM" id="MobiDB-lite"/>
    </source>
</evidence>
<feature type="region of interest" description="Disordered" evidence="2">
    <location>
        <begin position="353"/>
        <end position="377"/>
    </location>
</feature>
<dbReference type="SUPFAM" id="SSF103088">
    <property type="entry name" value="OmpA-like"/>
    <property type="match status" value="1"/>
</dbReference>
<proteinExistence type="predicted"/>
<evidence type="ECO:0000256" key="1">
    <source>
        <dbReference type="PROSITE-ProRule" id="PRU00473"/>
    </source>
</evidence>
<keyword evidence="3" id="KW-0732">Signal</keyword>
<organism evidence="5 6">
    <name type="scientific">Candidatus Electrothrix aarhusensis</name>
    <dbReference type="NCBI Taxonomy" id="1859131"/>
    <lineage>
        <taxon>Bacteria</taxon>
        <taxon>Pseudomonadati</taxon>
        <taxon>Thermodesulfobacteriota</taxon>
        <taxon>Desulfobulbia</taxon>
        <taxon>Desulfobulbales</taxon>
        <taxon>Desulfobulbaceae</taxon>
        <taxon>Candidatus Electrothrix</taxon>
    </lineage>
</organism>
<feature type="signal peptide" evidence="3">
    <location>
        <begin position="1"/>
        <end position="24"/>
    </location>
</feature>
<sequence length="390" mass="44212">MLSTGKTTFFTLFLILAVALSACAPKTGPSNQHRGQNEPTTLKKGIPVLGRRILNSIPEKNAVVLMEPFKEATLYDEIKASVEIERLLLELGSRKKHSGIRLISTADASDRELEKADYILKGVISYSPLPEKPTQKYYRILASLADRKTGELTARESVWVYSVPYGKLELPVITADPTAKRKVNEIINKQKISVRDIKTDARIAKAKAAYRNGEYPKVRQILEQLIKSSSKGALDAYRMLYLASLRMNDFSAAETAFFNMIKIGFKNTHKMPLLFLFGSNSTEFTLNRTQEYDIWIRQLITYLQENEKKCMHITGHTSKQGEFQYNMKLSSDRAAYIKNRLVRESATPELGERITVEGKGETATKDGSEPDSDQNMIDRRVEFEMFDCSR</sequence>
<evidence type="ECO:0000313" key="6">
    <source>
        <dbReference type="Proteomes" id="UP000287853"/>
    </source>
</evidence>
<name>A0A3S3R6U1_9BACT</name>
<dbReference type="Pfam" id="PF00691">
    <property type="entry name" value="OmpA"/>
    <property type="match status" value="1"/>
</dbReference>
<dbReference type="EMBL" id="MTKO01000073">
    <property type="protein sequence ID" value="RWX45725.1"/>
    <property type="molecule type" value="Genomic_DNA"/>
</dbReference>
<dbReference type="PANTHER" id="PTHR30329">
    <property type="entry name" value="STATOR ELEMENT OF FLAGELLAR MOTOR COMPLEX"/>
    <property type="match status" value="1"/>
</dbReference>
<dbReference type="GO" id="GO:0016020">
    <property type="term" value="C:membrane"/>
    <property type="evidence" value="ECO:0007669"/>
    <property type="project" value="UniProtKB-UniRule"/>
</dbReference>
<dbReference type="InterPro" id="IPR050330">
    <property type="entry name" value="Bact_OuterMem_StrucFunc"/>
</dbReference>
<dbReference type="InterPro" id="IPR036737">
    <property type="entry name" value="OmpA-like_sf"/>
</dbReference>
<dbReference type="InterPro" id="IPR006665">
    <property type="entry name" value="OmpA-like"/>
</dbReference>
<dbReference type="CDD" id="cd07185">
    <property type="entry name" value="OmpA_C-like"/>
    <property type="match status" value="1"/>
</dbReference>
<feature type="domain" description="OmpA-like" evidence="4">
    <location>
        <begin position="264"/>
        <end position="389"/>
    </location>
</feature>
<dbReference type="InterPro" id="IPR011990">
    <property type="entry name" value="TPR-like_helical_dom_sf"/>
</dbReference>
<dbReference type="Proteomes" id="UP000287853">
    <property type="component" value="Unassembled WGS sequence"/>
</dbReference>
<dbReference type="PROSITE" id="PS51123">
    <property type="entry name" value="OMPA_2"/>
    <property type="match status" value="1"/>
</dbReference>
<dbReference type="PANTHER" id="PTHR30329:SF21">
    <property type="entry name" value="LIPOPROTEIN YIAD-RELATED"/>
    <property type="match status" value="1"/>
</dbReference>
<keyword evidence="1" id="KW-0472">Membrane</keyword>
<dbReference type="PROSITE" id="PS51257">
    <property type="entry name" value="PROKAR_LIPOPROTEIN"/>
    <property type="match status" value="1"/>
</dbReference>
<keyword evidence="6" id="KW-1185">Reference proteome</keyword>